<organism evidence="2 3">
    <name type="scientific">Musa balbisiana</name>
    <name type="common">Banana</name>
    <dbReference type="NCBI Taxonomy" id="52838"/>
    <lineage>
        <taxon>Eukaryota</taxon>
        <taxon>Viridiplantae</taxon>
        <taxon>Streptophyta</taxon>
        <taxon>Embryophyta</taxon>
        <taxon>Tracheophyta</taxon>
        <taxon>Spermatophyta</taxon>
        <taxon>Magnoliopsida</taxon>
        <taxon>Liliopsida</taxon>
        <taxon>Zingiberales</taxon>
        <taxon>Musaceae</taxon>
        <taxon>Musa</taxon>
    </lineage>
</organism>
<evidence type="ECO:0000313" key="3">
    <source>
        <dbReference type="Proteomes" id="UP000317650"/>
    </source>
</evidence>
<feature type="region of interest" description="Disordered" evidence="1">
    <location>
        <begin position="20"/>
        <end position="47"/>
    </location>
</feature>
<proteinExistence type="predicted"/>
<sequence>MVRIGDYAFDEQAVDGSFATLRPPGRRKVGGNGEETARRPPEAGIATCGPRQDGVRVALFVLWLGQKVGATCRQEMELLESAFDRHVASSGIKLRMYTCLSLDSSCNDYSQRA</sequence>
<evidence type="ECO:0000313" key="2">
    <source>
        <dbReference type="EMBL" id="THU70116.1"/>
    </source>
</evidence>
<evidence type="ECO:0000256" key="1">
    <source>
        <dbReference type="SAM" id="MobiDB-lite"/>
    </source>
</evidence>
<dbReference type="AlphaFoldDB" id="A0A4S8K5G7"/>
<dbReference type="Proteomes" id="UP000317650">
    <property type="component" value="Chromosome 8"/>
</dbReference>
<gene>
    <name evidence="2" type="ORF">C4D60_Mb08t21660</name>
</gene>
<keyword evidence="3" id="KW-1185">Reference proteome</keyword>
<comment type="caution">
    <text evidence="2">The sequence shown here is derived from an EMBL/GenBank/DDBJ whole genome shotgun (WGS) entry which is preliminary data.</text>
</comment>
<protein>
    <submittedName>
        <fullName evidence="2">Uncharacterized protein</fullName>
    </submittedName>
</protein>
<dbReference type="EMBL" id="PYDT01000002">
    <property type="protein sequence ID" value="THU70116.1"/>
    <property type="molecule type" value="Genomic_DNA"/>
</dbReference>
<name>A0A4S8K5G7_MUSBA</name>
<accession>A0A4S8K5G7</accession>
<reference evidence="2 3" key="1">
    <citation type="journal article" date="2019" name="Nat. Plants">
        <title>Genome sequencing of Musa balbisiana reveals subgenome evolution and function divergence in polyploid bananas.</title>
        <authorList>
            <person name="Yao X."/>
        </authorList>
    </citation>
    <scope>NUCLEOTIDE SEQUENCE [LARGE SCALE GENOMIC DNA]</scope>
    <source>
        <strain evidence="3">cv. DH-PKW</strain>
        <tissue evidence="2">Leaves</tissue>
    </source>
</reference>